<gene>
    <name evidence="1" type="ORF">EWE74_01255</name>
</gene>
<proteinExistence type="predicted"/>
<reference evidence="1 2" key="1">
    <citation type="submission" date="2019-02" db="EMBL/GenBank/DDBJ databases">
        <authorList>
            <person name="Li Y."/>
        </authorList>
    </citation>
    <scope>NUCLEOTIDE SEQUENCE [LARGE SCALE GENOMIC DNA]</scope>
    <source>
        <strain evidence="1 2">30C10-4-7</strain>
    </source>
</reference>
<keyword evidence="2" id="KW-1185">Reference proteome</keyword>
<protein>
    <submittedName>
        <fullName evidence="1">Uncharacterized protein</fullName>
    </submittedName>
</protein>
<dbReference type="Proteomes" id="UP000292855">
    <property type="component" value="Unassembled WGS sequence"/>
</dbReference>
<accession>A0A4Q6XMV0</accession>
<dbReference type="AlphaFoldDB" id="A0A4Q6XMV0"/>
<comment type="caution">
    <text evidence="1">The sequence shown here is derived from an EMBL/GenBank/DDBJ whole genome shotgun (WGS) entry which is preliminary data.</text>
</comment>
<organism evidence="1 2">
    <name type="scientific">Sphingobacterium corticibacterium</name>
    <dbReference type="NCBI Taxonomy" id="2484746"/>
    <lineage>
        <taxon>Bacteria</taxon>
        <taxon>Pseudomonadati</taxon>
        <taxon>Bacteroidota</taxon>
        <taxon>Sphingobacteriia</taxon>
        <taxon>Sphingobacteriales</taxon>
        <taxon>Sphingobacteriaceae</taxon>
        <taxon>Sphingobacterium</taxon>
    </lineage>
</organism>
<sequence length="82" mass="9250">MKTKTTYLLLSLFLAVGCSKDADTGQPEGGETLSGKLFFQNYDGHTSIALPSMKEVIWKKTRSWYDWDISLDGENILEMRDG</sequence>
<dbReference type="EMBL" id="SGIT01000001">
    <property type="protein sequence ID" value="RZF61500.1"/>
    <property type="molecule type" value="Genomic_DNA"/>
</dbReference>
<dbReference type="PROSITE" id="PS51257">
    <property type="entry name" value="PROKAR_LIPOPROTEIN"/>
    <property type="match status" value="1"/>
</dbReference>
<dbReference type="RefSeq" id="WP_130139729.1">
    <property type="nucleotide sequence ID" value="NZ_SGIT01000001.1"/>
</dbReference>
<evidence type="ECO:0000313" key="1">
    <source>
        <dbReference type="EMBL" id="RZF61500.1"/>
    </source>
</evidence>
<name>A0A4Q6XMV0_9SPHI</name>
<evidence type="ECO:0000313" key="2">
    <source>
        <dbReference type="Proteomes" id="UP000292855"/>
    </source>
</evidence>